<dbReference type="PANTHER" id="PTHR33420">
    <property type="entry name" value="FIMBRIAL SUBUNIT ELFA-RELATED"/>
    <property type="match status" value="1"/>
</dbReference>
<dbReference type="PANTHER" id="PTHR33420:SF12">
    <property type="entry name" value="FIMBRIN-LIKE PROTEIN FIMI-RELATED"/>
    <property type="match status" value="1"/>
</dbReference>
<sequence length="401" mass="42797">MNVQKIFIFFLFTFLSALSLEGIAAVTCTPYMSRVINDQLPLSAAITVGDDIPVGTSIYDISISTRYTLGVSCNGPYSLYGLMEYGSTPMPLSPWSGNGLGGKVYQTNVPGVGALLGKGSSPATPVLSNILPYQYTNYVNYNASGGTTAATNTVVLSLIKTGPISGGVINSALLPTMKYTVQPASGYYNGIPLQLWTVRYTGALTIVAGTCNISNVTVDMGKYHVADFSRVGSTSNWKDASIVLTNCPRFYGYNPYTNSVMISNNGYRRENTVANTLQVYLQPTSSETQNVTQGILNVSAPGGKTAATGFGIQLGWGNYAGSPSIVNFNNPFVYKLGIDTNSSTIKIPLAARYIRTQSQVQPGIAKEGANKQVISSQADSLIKISRIWADFFPANTSNQPI</sequence>
<keyword evidence="4" id="KW-0281">Fimbrium</keyword>
<evidence type="ECO:0000259" key="5">
    <source>
        <dbReference type="Pfam" id="PF00419"/>
    </source>
</evidence>
<dbReference type="Proteomes" id="UP001075001">
    <property type="component" value="Unassembled WGS sequence"/>
</dbReference>
<protein>
    <recommendedName>
        <fullName evidence="5">Fimbrial-type adhesion domain-containing protein</fullName>
    </recommendedName>
</protein>
<comment type="similarity">
    <text evidence="2">Belongs to the fimbrial protein family.</text>
</comment>
<evidence type="ECO:0000313" key="6">
    <source>
        <dbReference type="EMBL" id="MDG1643057.1"/>
    </source>
</evidence>
<comment type="subcellular location">
    <subcellularLocation>
        <location evidence="1">Fimbrium</location>
    </subcellularLocation>
</comment>
<evidence type="ECO:0000256" key="3">
    <source>
        <dbReference type="ARBA" id="ARBA00022729"/>
    </source>
</evidence>
<dbReference type="InterPro" id="IPR050263">
    <property type="entry name" value="Bact_Fimbrial_Adh_Pro"/>
</dbReference>
<keyword evidence="3" id="KW-0732">Signal</keyword>
<keyword evidence="7" id="KW-1185">Reference proteome</keyword>
<dbReference type="SUPFAM" id="SSF49401">
    <property type="entry name" value="Bacterial adhesins"/>
    <property type="match status" value="1"/>
</dbReference>
<dbReference type="InterPro" id="IPR036937">
    <property type="entry name" value="Adhesion_dom_fimbrial_sf"/>
</dbReference>
<dbReference type="RefSeq" id="WP_277738652.1">
    <property type="nucleotide sequence ID" value="NZ_JAPQEX020000001.1"/>
</dbReference>
<dbReference type="InterPro" id="IPR008966">
    <property type="entry name" value="Adhesion_dom_sf"/>
</dbReference>
<comment type="caution">
    <text evidence="6">The sequence shown here is derived from an EMBL/GenBank/DDBJ whole genome shotgun (WGS) entry which is preliminary data.</text>
</comment>
<accession>A0ABT6ECA8</accession>
<evidence type="ECO:0000256" key="2">
    <source>
        <dbReference type="ARBA" id="ARBA00006671"/>
    </source>
</evidence>
<evidence type="ECO:0000256" key="1">
    <source>
        <dbReference type="ARBA" id="ARBA00004561"/>
    </source>
</evidence>
<gene>
    <name evidence="6" type="ORF">OXR69_014440</name>
</gene>
<feature type="domain" description="Fimbrial-type adhesion" evidence="5">
    <location>
        <begin position="205"/>
        <end position="366"/>
    </location>
</feature>
<dbReference type="Pfam" id="PF00419">
    <property type="entry name" value="Fimbrial"/>
    <property type="match status" value="1"/>
</dbReference>
<name>A0ABT6ECA8_9ENTR</name>
<reference evidence="6" key="1">
    <citation type="submission" date="2023-03" db="EMBL/GenBank/DDBJ databases">
        <title>identification of new KPC variant in Klebsiella huaxiensis from the Hospital Sewage Samples in China.</title>
        <authorList>
            <person name="Wu Y."/>
        </authorList>
    </citation>
    <scope>NUCLEOTIDE SEQUENCE</scope>
    <source>
        <strain evidence="6">ZR-9</strain>
    </source>
</reference>
<organism evidence="6 7">
    <name type="scientific">Klebsiella huaxiensis</name>
    <dbReference type="NCBI Taxonomy" id="2153354"/>
    <lineage>
        <taxon>Bacteria</taxon>
        <taxon>Pseudomonadati</taxon>
        <taxon>Pseudomonadota</taxon>
        <taxon>Gammaproteobacteria</taxon>
        <taxon>Enterobacterales</taxon>
        <taxon>Enterobacteriaceae</taxon>
        <taxon>Klebsiella/Raoultella group</taxon>
        <taxon>Klebsiella</taxon>
    </lineage>
</organism>
<evidence type="ECO:0000313" key="7">
    <source>
        <dbReference type="Proteomes" id="UP001075001"/>
    </source>
</evidence>
<proteinExistence type="inferred from homology"/>
<dbReference type="Gene3D" id="2.60.40.1090">
    <property type="entry name" value="Fimbrial-type adhesion domain"/>
    <property type="match status" value="1"/>
</dbReference>
<dbReference type="EMBL" id="JAPQEX020000001">
    <property type="protein sequence ID" value="MDG1643057.1"/>
    <property type="molecule type" value="Genomic_DNA"/>
</dbReference>
<evidence type="ECO:0000256" key="4">
    <source>
        <dbReference type="ARBA" id="ARBA00023263"/>
    </source>
</evidence>
<dbReference type="InterPro" id="IPR000259">
    <property type="entry name" value="Adhesion_dom_fimbrial"/>
</dbReference>
<dbReference type="Gene3D" id="2.60.40.3310">
    <property type="match status" value="1"/>
</dbReference>